<feature type="region of interest" description="Disordered" evidence="1">
    <location>
        <begin position="84"/>
        <end position="115"/>
    </location>
</feature>
<sequence>MDNKPQETSSKPPRSATFNFTTTFQNLSLNLTPTPTPDPPVPTDPPSATPANANYGGYDSAKRAQAYADGIAAMKHCLLEDRALNRQLKNRNKRNNRKKKNKNKNKNKSEEISPARAAFNARMESVSIWLEGVYPSPIPEAQFQFVESRKRKVDENDREEGEVVEDDDDHEEERRHYPSSHRCQEQCERCARCMRAVEEDLMRYECEHDR</sequence>
<name>A0AAV9VJ94_9PEZI</name>
<evidence type="ECO:0000313" key="3">
    <source>
        <dbReference type="Proteomes" id="UP001373714"/>
    </source>
</evidence>
<comment type="caution">
    <text evidence="2">The sequence shown here is derived from an EMBL/GenBank/DDBJ whole genome shotgun (WGS) entry which is preliminary data.</text>
</comment>
<organism evidence="2 3">
    <name type="scientific">Orbilia blumenaviensis</name>
    <dbReference type="NCBI Taxonomy" id="1796055"/>
    <lineage>
        <taxon>Eukaryota</taxon>
        <taxon>Fungi</taxon>
        <taxon>Dikarya</taxon>
        <taxon>Ascomycota</taxon>
        <taxon>Pezizomycotina</taxon>
        <taxon>Orbiliomycetes</taxon>
        <taxon>Orbiliales</taxon>
        <taxon>Orbiliaceae</taxon>
        <taxon>Orbilia</taxon>
    </lineage>
</organism>
<feature type="compositionally biased region" description="Basic residues" evidence="1">
    <location>
        <begin position="88"/>
        <end position="106"/>
    </location>
</feature>
<evidence type="ECO:0000256" key="1">
    <source>
        <dbReference type="SAM" id="MobiDB-lite"/>
    </source>
</evidence>
<feature type="compositionally biased region" description="Acidic residues" evidence="1">
    <location>
        <begin position="156"/>
        <end position="171"/>
    </location>
</feature>
<feature type="region of interest" description="Disordered" evidence="1">
    <location>
        <begin position="23"/>
        <end position="57"/>
    </location>
</feature>
<keyword evidence="3" id="KW-1185">Reference proteome</keyword>
<dbReference type="Proteomes" id="UP001373714">
    <property type="component" value="Unassembled WGS sequence"/>
</dbReference>
<reference evidence="2 3" key="1">
    <citation type="submission" date="2019-10" db="EMBL/GenBank/DDBJ databases">
        <authorList>
            <person name="Palmer J.M."/>
        </authorList>
    </citation>
    <scope>NUCLEOTIDE SEQUENCE [LARGE SCALE GENOMIC DNA]</scope>
    <source>
        <strain evidence="2 3">TWF730</strain>
    </source>
</reference>
<dbReference type="EMBL" id="JAVHNS010000003">
    <property type="protein sequence ID" value="KAK6360847.1"/>
    <property type="molecule type" value="Genomic_DNA"/>
</dbReference>
<evidence type="ECO:0000313" key="2">
    <source>
        <dbReference type="EMBL" id="KAK6360847.1"/>
    </source>
</evidence>
<dbReference type="AlphaFoldDB" id="A0AAV9VJ94"/>
<feature type="compositionally biased region" description="Pro residues" evidence="1">
    <location>
        <begin position="34"/>
        <end position="48"/>
    </location>
</feature>
<proteinExistence type="predicted"/>
<accession>A0AAV9VJ94</accession>
<gene>
    <name evidence="2" type="ORF">TWF730_006963</name>
</gene>
<feature type="region of interest" description="Disordered" evidence="1">
    <location>
        <begin position="148"/>
        <end position="180"/>
    </location>
</feature>
<protein>
    <submittedName>
        <fullName evidence="2">Uncharacterized protein</fullName>
    </submittedName>
</protein>